<evidence type="ECO:0008006" key="6">
    <source>
        <dbReference type="Google" id="ProtNLM"/>
    </source>
</evidence>
<dbReference type="GO" id="GO:0015297">
    <property type="term" value="F:antiporter activity"/>
    <property type="evidence" value="ECO:0007669"/>
    <property type="project" value="InterPro"/>
</dbReference>
<dbReference type="GO" id="GO:0042910">
    <property type="term" value="F:xenobiotic transmembrane transporter activity"/>
    <property type="evidence" value="ECO:0007669"/>
    <property type="project" value="InterPro"/>
</dbReference>
<keyword evidence="5" id="KW-1185">Reference proteome</keyword>
<evidence type="ECO:0000256" key="2">
    <source>
        <dbReference type="SAM" id="MobiDB-lite"/>
    </source>
</evidence>
<dbReference type="PANTHER" id="PTHR11206">
    <property type="entry name" value="MULTIDRUG RESISTANCE PROTEIN"/>
    <property type="match status" value="1"/>
</dbReference>
<dbReference type="STRING" id="35608.A0A2U1KV61"/>
<feature type="transmembrane region" description="Helical" evidence="3">
    <location>
        <begin position="106"/>
        <end position="125"/>
    </location>
</feature>
<dbReference type="EMBL" id="PKPP01013652">
    <property type="protein sequence ID" value="PWA40622.1"/>
    <property type="molecule type" value="Genomic_DNA"/>
</dbReference>
<evidence type="ECO:0000313" key="5">
    <source>
        <dbReference type="Proteomes" id="UP000245207"/>
    </source>
</evidence>
<dbReference type="Proteomes" id="UP000245207">
    <property type="component" value="Unassembled WGS sequence"/>
</dbReference>
<protein>
    <recommendedName>
        <fullName evidence="6">Multi antimicrobial extrusion protein</fullName>
    </recommendedName>
</protein>
<evidence type="ECO:0000313" key="4">
    <source>
        <dbReference type="EMBL" id="PWA40622.1"/>
    </source>
</evidence>
<evidence type="ECO:0000256" key="3">
    <source>
        <dbReference type="SAM" id="Phobius"/>
    </source>
</evidence>
<dbReference type="InterPro" id="IPR002528">
    <property type="entry name" value="MATE_fam"/>
</dbReference>
<proteinExistence type="inferred from homology"/>
<gene>
    <name evidence="4" type="ORF">CTI12_AA558230</name>
</gene>
<reference evidence="4 5" key="1">
    <citation type="journal article" date="2018" name="Mol. Plant">
        <title>The genome of Artemisia annua provides insight into the evolution of Asteraceae family and artemisinin biosynthesis.</title>
        <authorList>
            <person name="Shen Q."/>
            <person name="Zhang L."/>
            <person name="Liao Z."/>
            <person name="Wang S."/>
            <person name="Yan T."/>
            <person name="Shi P."/>
            <person name="Liu M."/>
            <person name="Fu X."/>
            <person name="Pan Q."/>
            <person name="Wang Y."/>
            <person name="Lv Z."/>
            <person name="Lu X."/>
            <person name="Zhang F."/>
            <person name="Jiang W."/>
            <person name="Ma Y."/>
            <person name="Chen M."/>
            <person name="Hao X."/>
            <person name="Li L."/>
            <person name="Tang Y."/>
            <person name="Lv G."/>
            <person name="Zhou Y."/>
            <person name="Sun X."/>
            <person name="Brodelius P.E."/>
            <person name="Rose J.K.C."/>
            <person name="Tang K."/>
        </authorList>
    </citation>
    <scope>NUCLEOTIDE SEQUENCE [LARGE SCALE GENOMIC DNA]</scope>
    <source>
        <strain evidence="5">cv. Huhao1</strain>
        <tissue evidence="4">Leaf</tissue>
    </source>
</reference>
<dbReference type="Pfam" id="PF01554">
    <property type="entry name" value="MatE"/>
    <property type="match status" value="1"/>
</dbReference>
<sequence length="252" mass="27596">MDRSGRLGYGSKWVTNQPGQVLQEINQLLWIAVPTILTGFLVCSKSFTLTFVLGRIGELETAGGSLSNAITNITGFSVIYGLSMGMDGITPQAYGASNFTFMARTLHRTVLILLTTTIPITILWLNAKPVLIFVGQDVKVSETAATYIYFTKVKLIPLFEKMKLIPLFEKAEPTCIELRTPIKPTPKLLQLPNATDAPAGEGNFESKQKQPKKRRLIAIIALERSMPQIPVGADDGSNDATIPSTRKRKDGT</sequence>
<dbReference type="AlphaFoldDB" id="A0A2U1KV61"/>
<keyword evidence="3" id="KW-0812">Transmembrane</keyword>
<accession>A0A2U1KV61</accession>
<comment type="similarity">
    <text evidence="1">Belongs to the multi antimicrobial extrusion (MATE) (TC 2.A.66.1) family.</text>
</comment>
<feature type="region of interest" description="Disordered" evidence="2">
    <location>
        <begin position="187"/>
        <end position="213"/>
    </location>
</feature>
<feature type="transmembrane region" description="Helical" evidence="3">
    <location>
        <begin position="28"/>
        <end position="54"/>
    </location>
</feature>
<evidence type="ECO:0000256" key="1">
    <source>
        <dbReference type="ARBA" id="ARBA00010199"/>
    </source>
</evidence>
<organism evidence="4 5">
    <name type="scientific">Artemisia annua</name>
    <name type="common">Sweet wormwood</name>
    <dbReference type="NCBI Taxonomy" id="35608"/>
    <lineage>
        <taxon>Eukaryota</taxon>
        <taxon>Viridiplantae</taxon>
        <taxon>Streptophyta</taxon>
        <taxon>Embryophyta</taxon>
        <taxon>Tracheophyta</taxon>
        <taxon>Spermatophyta</taxon>
        <taxon>Magnoliopsida</taxon>
        <taxon>eudicotyledons</taxon>
        <taxon>Gunneridae</taxon>
        <taxon>Pentapetalae</taxon>
        <taxon>asterids</taxon>
        <taxon>campanulids</taxon>
        <taxon>Asterales</taxon>
        <taxon>Asteraceae</taxon>
        <taxon>Asteroideae</taxon>
        <taxon>Anthemideae</taxon>
        <taxon>Artemisiinae</taxon>
        <taxon>Artemisia</taxon>
    </lineage>
</organism>
<keyword evidence="3" id="KW-0472">Membrane</keyword>
<comment type="caution">
    <text evidence="4">The sequence shown here is derived from an EMBL/GenBank/DDBJ whole genome shotgun (WGS) entry which is preliminary data.</text>
</comment>
<name>A0A2U1KV61_ARTAN</name>
<feature type="region of interest" description="Disordered" evidence="2">
    <location>
        <begin position="228"/>
        <end position="252"/>
    </location>
</feature>
<dbReference type="GO" id="GO:0016020">
    <property type="term" value="C:membrane"/>
    <property type="evidence" value="ECO:0007669"/>
    <property type="project" value="InterPro"/>
</dbReference>
<dbReference type="OrthoDB" id="2126698at2759"/>
<keyword evidence="3" id="KW-1133">Transmembrane helix</keyword>
<feature type="transmembrane region" description="Helical" evidence="3">
    <location>
        <begin position="66"/>
        <end position="86"/>
    </location>
</feature>